<proteinExistence type="predicted"/>
<keyword evidence="2" id="KW-0812">Transmembrane</keyword>
<organism evidence="3 4">
    <name type="scientific">Qipengyuania atrilutea</name>
    <dbReference type="NCBI Taxonomy" id="2744473"/>
    <lineage>
        <taxon>Bacteria</taxon>
        <taxon>Pseudomonadati</taxon>
        <taxon>Pseudomonadota</taxon>
        <taxon>Alphaproteobacteria</taxon>
        <taxon>Sphingomonadales</taxon>
        <taxon>Erythrobacteraceae</taxon>
        <taxon>Qipengyuania</taxon>
    </lineage>
</organism>
<name>A0A850H0T3_9SPHN</name>
<reference evidence="3 4" key="1">
    <citation type="submission" date="2020-06" db="EMBL/GenBank/DDBJ databases">
        <title>Altererythrobacter sp. HHU K3-1.</title>
        <authorList>
            <person name="Zhang D."/>
            <person name="Xue H."/>
        </authorList>
    </citation>
    <scope>NUCLEOTIDE SEQUENCE [LARGE SCALE GENOMIC DNA]</scope>
    <source>
        <strain evidence="3 4">HHU K3-1</strain>
    </source>
</reference>
<dbReference type="Gene3D" id="1.10.150.20">
    <property type="entry name" value="5' to 3' exonuclease, C-terminal subdomain"/>
    <property type="match status" value="1"/>
</dbReference>
<comment type="caution">
    <text evidence="3">The sequence shown here is derived from an EMBL/GenBank/DDBJ whole genome shotgun (WGS) entry which is preliminary data.</text>
</comment>
<dbReference type="Proteomes" id="UP000561438">
    <property type="component" value="Unassembled WGS sequence"/>
</dbReference>
<feature type="region of interest" description="Disordered" evidence="1">
    <location>
        <begin position="36"/>
        <end position="63"/>
    </location>
</feature>
<accession>A0A850H0T3</accession>
<dbReference type="AlphaFoldDB" id="A0A850H0T3"/>
<dbReference type="EMBL" id="JABWGV010000001">
    <property type="protein sequence ID" value="NVD43553.1"/>
    <property type="molecule type" value="Genomic_DNA"/>
</dbReference>
<protein>
    <submittedName>
        <fullName evidence="3">Uncharacterized protein</fullName>
    </submittedName>
</protein>
<evidence type="ECO:0000313" key="4">
    <source>
        <dbReference type="Proteomes" id="UP000561438"/>
    </source>
</evidence>
<evidence type="ECO:0000256" key="2">
    <source>
        <dbReference type="SAM" id="Phobius"/>
    </source>
</evidence>
<keyword evidence="4" id="KW-1185">Reference proteome</keyword>
<feature type="compositionally biased region" description="Low complexity" evidence="1">
    <location>
        <begin position="83"/>
        <end position="104"/>
    </location>
</feature>
<evidence type="ECO:0000313" key="3">
    <source>
        <dbReference type="EMBL" id="NVD43553.1"/>
    </source>
</evidence>
<gene>
    <name evidence="3" type="ORF">HUV48_00795</name>
</gene>
<sequence length="225" mass="23737">MVQMIEEYWLLITIAFLIGVAIAWYVFHATRRTRVTGTSTDPLDEGAQKTTRNEALINSPRAVGDEGAGVSIAATDGEDAEASRTAASPGATSAAANADSTAASPLGTDAETGDGIPMREAMKQVKPEPDPDNAEKQNAGAATSSAADDLSRIKGVGPKLKARLNELGVTSFAQIAAWDDADVARIDGQLGRFEGRIERDDWRQQARLLAAGDTEGFEAKFGRTS</sequence>
<feature type="transmembrane region" description="Helical" evidence="2">
    <location>
        <begin position="7"/>
        <end position="27"/>
    </location>
</feature>
<feature type="compositionally biased region" description="Basic and acidic residues" evidence="1">
    <location>
        <begin position="120"/>
        <end position="135"/>
    </location>
</feature>
<feature type="region of interest" description="Disordered" evidence="1">
    <location>
        <begin position="76"/>
        <end position="150"/>
    </location>
</feature>
<keyword evidence="2" id="KW-0472">Membrane</keyword>
<dbReference type="RefSeq" id="WP_176265879.1">
    <property type="nucleotide sequence ID" value="NZ_JABWGV010000001.1"/>
</dbReference>
<keyword evidence="2" id="KW-1133">Transmembrane helix</keyword>
<evidence type="ECO:0000256" key="1">
    <source>
        <dbReference type="SAM" id="MobiDB-lite"/>
    </source>
</evidence>